<dbReference type="SUPFAM" id="SSF56784">
    <property type="entry name" value="HAD-like"/>
    <property type="match status" value="1"/>
</dbReference>
<accession>A0A0M0LPM8</accession>
<dbReference type="EMBL" id="JWZX01000433">
    <property type="protein sequence ID" value="KOO52979.1"/>
    <property type="molecule type" value="Genomic_DNA"/>
</dbReference>
<dbReference type="Gene3D" id="1.10.150.210">
    <property type="entry name" value="Phosphoserine phosphatase, domain 2"/>
    <property type="match status" value="1"/>
</dbReference>
<evidence type="ECO:0000256" key="2">
    <source>
        <dbReference type="ARBA" id="ARBA00005135"/>
    </source>
</evidence>
<evidence type="ECO:0000256" key="11">
    <source>
        <dbReference type="PIRSR" id="PIRSR604469-1"/>
    </source>
</evidence>
<protein>
    <recommendedName>
        <fullName evidence="4">phosphoserine phosphatase</fullName>
        <ecNumber evidence="4">3.1.3.3</ecNumber>
    </recommendedName>
    <alternativeName>
        <fullName evidence="10">O-phosphoserine phosphohydrolase</fullName>
    </alternativeName>
</protein>
<evidence type="ECO:0000256" key="10">
    <source>
        <dbReference type="ARBA" id="ARBA00031693"/>
    </source>
</evidence>
<dbReference type="EC" id="3.1.3.3" evidence="4"/>
<dbReference type="Pfam" id="PF00702">
    <property type="entry name" value="Hydrolase"/>
    <property type="match status" value="1"/>
</dbReference>
<evidence type="ECO:0000256" key="12">
    <source>
        <dbReference type="SAM" id="Phobius"/>
    </source>
</evidence>
<feature type="active site" description="Nucleophile" evidence="11">
    <location>
        <position position="42"/>
    </location>
</feature>
<name>A0A0M0LPM8_9EUKA</name>
<dbReference type="CDD" id="cd04309">
    <property type="entry name" value="HAD_PSP_eu"/>
    <property type="match status" value="1"/>
</dbReference>
<dbReference type="AlphaFoldDB" id="A0A0M0LPM8"/>
<evidence type="ECO:0000256" key="7">
    <source>
        <dbReference type="ARBA" id="ARBA00022801"/>
    </source>
</evidence>
<sequence length="312" mass="32762">MQVLFQRASAFRCGALAMSTSVGLRVAHAQTALRTAQAVCFDVDSTVVTSEGIDDLAAYLGCGDKVAALTAQAMGGSMPFHEALALRLSAMKPSQQQVTSMLAEEPLKLTDGVADLIAVLHSRGQHVYFVSGGFRQFIEPIAAQVNVAKTDIYANTLLFNADGSFKGHLDSEPTSRAGGKAKVVADLKAQRGYKTVVMIGDGATDMEARDIEGGADAFIGFGGIAVREKVKAGADWFVLSFQDMIDVLKNRGAMPSRASSASVLSFSGVLAAAFAPYAVLIVTVVAKQPELVILTIGAAFVWLCAILVIAII</sequence>
<evidence type="ECO:0000256" key="4">
    <source>
        <dbReference type="ARBA" id="ARBA00012640"/>
    </source>
</evidence>
<dbReference type="NCBIfam" id="TIGR01488">
    <property type="entry name" value="HAD-SF-IB"/>
    <property type="match status" value="1"/>
</dbReference>
<comment type="caution">
    <text evidence="13">The sequence shown here is derived from an EMBL/GenBank/DDBJ whole genome shotgun (WGS) entry which is preliminary data.</text>
</comment>
<keyword evidence="8" id="KW-0460">Magnesium</keyword>
<keyword evidence="14" id="KW-1185">Reference proteome</keyword>
<dbReference type="UniPathway" id="UPA00135">
    <property type="reaction ID" value="UER00198"/>
</dbReference>
<comment type="cofactor">
    <cofactor evidence="1">
        <name>Mg(2+)</name>
        <dbReference type="ChEBI" id="CHEBI:18420"/>
    </cofactor>
</comment>
<dbReference type="Proteomes" id="UP000037460">
    <property type="component" value="Unassembled WGS sequence"/>
</dbReference>
<feature type="transmembrane region" description="Helical" evidence="12">
    <location>
        <begin position="291"/>
        <end position="311"/>
    </location>
</feature>
<keyword evidence="9" id="KW-0718">Serine biosynthesis</keyword>
<evidence type="ECO:0000256" key="9">
    <source>
        <dbReference type="ARBA" id="ARBA00023299"/>
    </source>
</evidence>
<dbReference type="InterPro" id="IPR004469">
    <property type="entry name" value="PSP"/>
</dbReference>
<dbReference type="GO" id="GO:0016020">
    <property type="term" value="C:membrane"/>
    <property type="evidence" value="ECO:0007669"/>
    <property type="project" value="UniProtKB-SubCell"/>
</dbReference>
<keyword evidence="12" id="KW-0472">Membrane</keyword>
<feature type="transmembrane region" description="Helical" evidence="12">
    <location>
        <begin position="263"/>
        <end position="284"/>
    </location>
</feature>
<evidence type="ECO:0000313" key="13">
    <source>
        <dbReference type="EMBL" id="KOO52979.1"/>
    </source>
</evidence>
<dbReference type="InterPro" id="IPR050582">
    <property type="entry name" value="HAD-like_SerB"/>
</dbReference>
<evidence type="ECO:0000256" key="6">
    <source>
        <dbReference type="ARBA" id="ARBA00022723"/>
    </source>
</evidence>
<evidence type="ECO:0000256" key="8">
    <source>
        <dbReference type="ARBA" id="ARBA00022842"/>
    </source>
</evidence>
<proteinExistence type="inferred from homology"/>
<keyword evidence="12" id="KW-1133">Transmembrane helix</keyword>
<dbReference type="GO" id="GO:0006564">
    <property type="term" value="P:L-serine biosynthetic process"/>
    <property type="evidence" value="ECO:0007669"/>
    <property type="project" value="UniProtKB-KW"/>
</dbReference>
<comment type="pathway">
    <text evidence="2">Amino-acid biosynthesis; L-serine biosynthesis; L-serine from 3-phospho-D-glycerate: step 3/3.</text>
</comment>
<evidence type="ECO:0000256" key="1">
    <source>
        <dbReference type="ARBA" id="ARBA00001946"/>
    </source>
</evidence>
<dbReference type="PANTHER" id="PTHR43344">
    <property type="entry name" value="PHOSPHOSERINE PHOSPHATASE"/>
    <property type="match status" value="1"/>
</dbReference>
<dbReference type="Gene3D" id="3.40.50.1000">
    <property type="entry name" value="HAD superfamily/HAD-like"/>
    <property type="match status" value="1"/>
</dbReference>
<dbReference type="InterPro" id="IPR036412">
    <property type="entry name" value="HAD-like_sf"/>
</dbReference>
<dbReference type="PANTHER" id="PTHR43344:SF2">
    <property type="entry name" value="PHOSPHOSERINE PHOSPHATASE"/>
    <property type="match status" value="1"/>
</dbReference>
<dbReference type="GO" id="GO:0005737">
    <property type="term" value="C:cytoplasm"/>
    <property type="evidence" value="ECO:0007669"/>
    <property type="project" value="TreeGrafter"/>
</dbReference>
<dbReference type="GO" id="GO:0000287">
    <property type="term" value="F:magnesium ion binding"/>
    <property type="evidence" value="ECO:0007669"/>
    <property type="project" value="TreeGrafter"/>
</dbReference>
<dbReference type="InterPro" id="IPR023214">
    <property type="entry name" value="HAD_sf"/>
</dbReference>
<keyword evidence="7" id="KW-0378">Hydrolase</keyword>
<comment type="similarity">
    <text evidence="3">Belongs to the HAD-like hydrolase superfamily. SerB family.</text>
</comment>
<evidence type="ECO:0000313" key="14">
    <source>
        <dbReference type="Proteomes" id="UP000037460"/>
    </source>
</evidence>
<reference evidence="14" key="1">
    <citation type="journal article" date="2015" name="PLoS Genet.">
        <title>Genome Sequence and Transcriptome Analyses of Chrysochromulina tobin: Metabolic Tools for Enhanced Algal Fitness in the Prominent Order Prymnesiales (Haptophyceae).</title>
        <authorList>
            <person name="Hovde B.T."/>
            <person name="Deodato C.R."/>
            <person name="Hunsperger H.M."/>
            <person name="Ryken S.A."/>
            <person name="Yost W."/>
            <person name="Jha R.K."/>
            <person name="Patterson J."/>
            <person name="Monnat R.J. Jr."/>
            <person name="Barlow S.B."/>
            <person name="Starkenburg S.R."/>
            <person name="Cattolico R.A."/>
        </authorList>
    </citation>
    <scope>NUCLEOTIDE SEQUENCE</scope>
    <source>
        <strain evidence="14">CCMP291</strain>
    </source>
</reference>
<gene>
    <name evidence="13" type="ORF">Ctob_012099</name>
</gene>
<keyword evidence="5" id="KW-0028">Amino-acid biosynthesis</keyword>
<dbReference type="NCBIfam" id="TIGR00338">
    <property type="entry name" value="serB"/>
    <property type="match status" value="1"/>
</dbReference>
<feature type="non-terminal residue" evidence="13">
    <location>
        <position position="312"/>
    </location>
</feature>
<evidence type="ECO:0000256" key="3">
    <source>
        <dbReference type="ARBA" id="ARBA00009184"/>
    </source>
</evidence>
<dbReference type="GO" id="GO:0016485">
    <property type="term" value="P:protein processing"/>
    <property type="evidence" value="ECO:0007669"/>
    <property type="project" value="InterPro"/>
</dbReference>
<dbReference type="OrthoDB" id="27226at2759"/>
<organism evidence="13 14">
    <name type="scientific">Chrysochromulina tobinii</name>
    <dbReference type="NCBI Taxonomy" id="1460289"/>
    <lineage>
        <taxon>Eukaryota</taxon>
        <taxon>Haptista</taxon>
        <taxon>Haptophyta</taxon>
        <taxon>Prymnesiophyceae</taxon>
        <taxon>Prymnesiales</taxon>
        <taxon>Chrysochromulinaceae</taxon>
        <taxon>Chrysochromulina</taxon>
    </lineage>
</organism>
<keyword evidence="6" id="KW-0479">Metal-binding</keyword>
<dbReference type="GO" id="GO:0036424">
    <property type="term" value="F:L-phosphoserine phosphatase activity"/>
    <property type="evidence" value="ECO:0007669"/>
    <property type="project" value="InterPro"/>
</dbReference>
<dbReference type="GO" id="GO:0007219">
    <property type="term" value="P:Notch signaling pathway"/>
    <property type="evidence" value="ECO:0007669"/>
    <property type="project" value="UniProtKB-KW"/>
</dbReference>
<evidence type="ECO:0000256" key="5">
    <source>
        <dbReference type="ARBA" id="ARBA00022605"/>
    </source>
</evidence>
<feature type="active site" description="Proton donor" evidence="11">
    <location>
        <position position="44"/>
    </location>
</feature>
<keyword evidence="12" id="KW-0812">Transmembrane</keyword>